<evidence type="ECO:0000256" key="9">
    <source>
        <dbReference type="NCBIfam" id="TIGR03542"/>
    </source>
</evidence>
<dbReference type="InterPro" id="IPR015421">
    <property type="entry name" value="PyrdxlP-dep_Trfase_major"/>
</dbReference>
<evidence type="ECO:0000256" key="6">
    <source>
        <dbReference type="ARBA" id="ARBA00022679"/>
    </source>
</evidence>
<dbReference type="PANTHER" id="PTHR43144">
    <property type="entry name" value="AMINOTRANSFERASE"/>
    <property type="match status" value="1"/>
</dbReference>
<comment type="cofactor">
    <cofactor evidence="1">
        <name>pyridoxal 5'-phosphate</name>
        <dbReference type="ChEBI" id="CHEBI:597326"/>
    </cofactor>
</comment>
<dbReference type="Pfam" id="PF00155">
    <property type="entry name" value="Aminotran_1_2"/>
    <property type="match status" value="1"/>
</dbReference>
<dbReference type="InterPro" id="IPR019942">
    <property type="entry name" value="DapL/ALD1"/>
</dbReference>
<evidence type="ECO:0000256" key="3">
    <source>
        <dbReference type="ARBA" id="ARBA00013138"/>
    </source>
</evidence>
<proteinExistence type="inferred from homology"/>
<keyword evidence="12" id="KW-1185">Reference proteome</keyword>
<dbReference type="SUPFAM" id="SSF53383">
    <property type="entry name" value="PLP-dependent transferases"/>
    <property type="match status" value="1"/>
</dbReference>
<evidence type="ECO:0000313" key="11">
    <source>
        <dbReference type="EMBL" id="MFC6592665.1"/>
    </source>
</evidence>
<gene>
    <name evidence="11" type="ORF">ACFP81_12120</name>
</gene>
<dbReference type="Proteomes" id="UP001596297">
    <property type="component" value="Unassembled WGS sequence"/>
</dbReference>
<sequence>MAKINPNYRKLSAGYLFPEIARRVREYTTAHPDVTIYRLGIGNTTEALTPTVLQGLHDRVDALGVRETYTGYGDEQGEADLRAAIAAYYAARGVTLDPGEIFVSDGAKADAANVQNLFAQESVMAIQNPAYPVYVDSNVVAGRTGEYDAESGSYAGLRLLDGTPDNGWFAPPPQRAQDEVDVVYLCSPNNPTGAVATRQQLTEWVAYARQHRAVIIFDAAYAEFIADPELPRSIYEIEGARECAIELTSLSKFSGFTGVRLGWAVVPFALRAEDSEEGELNRMWNRRQSTFFNGASNIAQSGAAAALSEAGQAESRELVAYYMENARIIRSALRELGLDVVGGDNAPYLWVKTPHGPDGQPLGSWEFFDQLLHEAGVVVTPGSGFGPAGEGYVRFSAFGHREDIEAAVRSIRERLKL</sequence>
<name>A0ABW1YEA1_9DEIO</name>
<comment type="catalytic activity">
    <reaction evidence="8">
        <text>(2S,6S)-2,6-diaminopimelate + 2-oxoglutarate = (S)-2,3,4,5-tetrahydrodipicolinate + L-glutamate + H2O + H(+)</text>
        <dbReference type="Rhea" id="RHEA:23988"/>
        <dbReference type="ChEBI" id="CHEBI:15377"/>
        <dbReference type="ChEBI" id="CHEBI:15378"/>
        <dbReference type="ChEBI" id="CHEBI:16810"/>
        <dbReference type="ChEBI" id="CHEBI:16845"/>
        <dbReference type="ChEBI" id="CHEBI:29985"/>
        <dbReference type="ChEBI" id="CHEBI:57609"/>
        <dbReference type="EC" id="2.6.1.83"/>
    </reaction>
</comment>
<evidence type="ECO:0000313" key="12">
    <source>
        <dbReference type="Proteomes" id="UP001596297"/>
    </source>
</evidence>
<dbReference type="EMBL" id="JBHSWD010000002">
    <property type="protein sequence ID" value="MFC6592665.1"/>
    <property type="molecule type" value="Genomic_DNA"/>
</dbReference>
<dbReference type="HAMAP" id="MF_01642">
    <property type="entry name" value="DapL_aminotrans_1"/>
    <property type="match status" value="1"/>
</dbReference>
<dbReference type="InterPro" id="IPR015424">
    <property type="entry name" value="PyrdxlP-dep_Trfase"/>
</dbReference>
<protein>
    <recommendedName>
        <fullName evidence="4 9">LL-diaminopimelate aminotransferase</fullName>
        <ecNumber evidence="3 9">2.6.1.83</ecNumber>
    </recommendedName>
</protein>
<organism evidence="11 12">
    <name type="scientific">Deinococcus lacus</name>
    <dbReference type="NCBI Taxonomy" id="392561"/>
    <lineage>
        <taxon>Bacteria</taxon>
        <taxon>Thermotogati</taxon>
        <taxon>Deinococcota</taxon>
        <taxon>Deinococci</taxon>
        <taxon>Deinococcales</taxon>
        <taxon>Deinococcaceae</taxon>
        <taxon>Deinococcus</taxon>
    </lineage>
</organism>
<evidence type="ECO:0000259" key="10">
    <source>
        <dbReference type="Pfam" id="PF00155"/>
    </source>
</evidence>
<evidence type="ECO:0000256" key="4">
    <source>
        <dbReference type="ARBA" id="ARBA00018052"/>
    </source>
</evidence>
<dbReference type="GO" id="GO:0010285">
    <property type="term" value="F:L,L-diaminopimelate aminotransferase activity"/>
    <property type="evidence" value="ECO:0007669"/>
    <property type="project" value="UniProtKB-EC"/>
</dbReference>
<dbReference type="InterPro" id="IPR004839">
    <property type="entry name" value="Aminotransferase_I/II_large"/>
</dbReference>
<dbReference type="NCBIfam" id="TIGR03542">
    <property type="entry name" value="DAPAT_plant"/>
    <property type="match status" value="1"/>
</dbReference>
<keyword evidence="7" id="KW-0663">Pyridoxal phosphate</keyword>
<dbReference type="Gene3D" id="3.40.640.10">
    <property type="entry name" value="Type I PLP-dependent aspartate aminotransferase-like (Major domain)"/>
    <property type="match status" value="1"/>
</dbReference>
<evidence type="ECO:0000256" key="7">
    <source>
        <dbReference type="ARBA" id="ARBA00022898"/>
    </source>
</evidence>
<dbReference type="Gene3D" id="3.90.1150.10">
    <property type="entry name" value="Aspartate Aminotransferase, domain 1"/>
    <property type="match status" value="1"/>
</dbReference>
<reference evidence="12" key="1">
    <citation type="journal article" date="2019" name="Int. J. Syst. Evol. Microbiol.">
        <title>The Global Catalogue of Microorganisms (GCM) 10K type strain sequencing project: providing services to taxonomists for standard genome sequencing and annotation.</title>
        <authorList>
            <consortium name="The Broad Institute Genomics Platform"/>
            <consortium name="The Broad Institute Genome Sequencing Center for Infectious Disease"/>
            <person name="Wu L."/>
            <person name="Ma J."/>
        </authorList>
    </citation>
    <scope>NUCLEOTIDE SEQUENCE [LARGE SCALE GENOMIC DNA]</scope>
    <source>
        <strain evidence="12">CGMCC 1.15772</strain>
    </source>
</reference>
<evidence type="ECO:0000256" key="2">
    <source>
        <dbReference type="ARBA" id="ARBA00004982"/>
    </source>
</evidence>
<dbReference type="CDD" id="cd00609">
    <property type="entry name" value="AAT_like"/>
    <property type="match status" value="1"/>
</dbReference>
<keyword evidence="5 11" id="KW-0032">Aminotransferase</keyword>
<keyword evidence="6 11" id="KW-0808">Transferase</keyword>
<dbReference type="RefSeq" id="WP_380083787.1">
    <property type="nucleotide sequence ID" value="NZ_JBHSWD010000002.1"/>
</dbReference>
<evidence type="ECO:0000256" key="5">
    <source>
        <dbReference type="ARBA" id="ARBA00022576"/>
    </source>
</evidence>
<evidence type="ECO:0000256" key="1">
    <source>
        <dbReference type="ARBA" id="ARBA00001933"/>
    </source>
</evidence>
<evidence type="ECO:0000256" key="8">
    <source>
        <dbReference type="ARBA" id="ARBA00051934"/>
    </source>
</evidence>
<accession>A0ABW1YEA1</accession>
<dbReference type="EC" id="2.6.1.83" evidence="3 9"/>
<comment type="caution">
    <text evidence="11">The sequence shown here is derived from an EMBL/GenBank/DDBJ whole genome shotgun (WGS) entry which is preliminary data.</text>
</comment>
<dbReference type="InterPro" id="IPR015422">
    <property type="entry name" value="PyrdxlP-dep_Trfase_small"/>
</dbReference>
<feature type="domain" description="Aminotransferase class I/classII large" evidence="10">
    <location>
        <begin position="38"/>
        <end position="411"/>
    </location>
</feature>
<comment type="pathway">
    <text evidence="2">Amino-acid biosynthesis; L-lysine biosynthesis via DAP pathway; LL-2,6-diaminopimelate from (S)-tetrahydrodipicolinate (aminotransferase route): step 1/1.</text>
</comment>